<organism evidence="1 2">
    <name type="scientific">Setaria digitata</name>
    <dbReference type="NCBI Taxonomy" id="48799"/>
    <lineage>
        <taxon>Eukaryota</taxon>
        <taxon>Metazoa</taxon>
        <taxon>Ecdysozoa</taxon>
        <taxon>Nematoda</taxon>
        <taxon>Chromadorea</taxon>
        <taxon>Rhabditida</taxon>
        <taxon>Spirurina</taxon>
        <taxon>Spiruromorpha</taxon>
        <taxon>Filarioidea</taxon>
        <taxon>Setariidae</taxon>
        <taxon>Setaria</taxon>
    </lineage>
</organism>
<dbReference type="WBParaSite" id="sdigi.contig38.g2557.t1">
    <property type="protein sequence ID" value="sdigi.contig38.g2557.t1"/>
    <property type="gene ID" value="sdigi.contig38.g2557"/>
</dbReference>
<sequence length="72" mass="8742">MYWYETFEERWNDCQRGKHRFGSQWQTQEGFFSEENPDGNLSYESKCKKTLEAVDHCSEMITFPHIISRRSQ</sequence>
<accession>A0A915PW05</accession>
<evidence type="ECO:0000313" key="1">
    <source>
        <dbReference type="Proteomes" id="UP000887581"/>
    </source>
</evidence>
<proteinExistence type="predicted"/>
<name>A0A915PW05_9BILA</name>
<evidence type="ECO:0000313" key="2">
    <source>
        <dbReference type="WBParaSite" id="sdigi.contig38.g2557.t1"/>
    </source>
</evidence>
<dbReference type="Proteomes" id="UP000887581">
    <property type="component" value="Unplaced"/>
</dbReference>
<dbReference type="AlphaFoldDB" id="A0A915PW05"/>
<keyword evidence="1" id="KW-1185">Reference proteome</keyword>
<protein>
    <submittedName>
        <fullName evidence="2">Uncharacterized protein</fullName>
    </submittedName>
</protein>
<reference evidence="2" key="1">
    <citation type="submission" date="2022-11" db="UniProtKB">
        <authorList>
            <consortium name="WormBaseParasite"/>
        </authorList>
    </citation>
    <scope>IDENTIFICATION</scope>
</reference>